<reference evidence="1 2" key="1">
    <citation type="journal article" date="2023" name="Arcadia Sci">
        <title>De novo assembly of a long-read Amblyomma americanum tick genome.</title>
        <authorList>
            <person name="Chou S."/>
            <person name="Poskanzer K.E."/>
            <person name="Rollins M."/>
            <person name="Thuy-Boun P.S."/>
        </authorList>
    </citation>
    <scope>NUCLEOTIDE SEQUENCE [LARGE SCALE GENOMIC DNA]</scope>
    <source>
        <strain evidence="1">F_SG_1</strain>
        <tissue evidence="1">Salivary glands</tissue>
    </source>
</reference>
<proteinExistence type="predicted"/>
<comment type="caution">
    <text evidence="1">The sequence shown here is derived from an EMBL/GenBank/DDBJ whole genome shotgun (WGS) entry which is preliminary data.</text>
</comment>
<organism evidence="1 2">
    <name type="scientific">Amblyomma americanum</name>
    <name type="common">Lone star tick</name>
    <dbReference type="NCBI Taxonomy" id="6943"/>
    <lineage>
        <taxon>Eukaryota</taxon>
        <taxon>Metazoa</taxon>
        <taxon>Ecdysozoa</taxon>
        <taxon>Arthropoda</taxon>
        <taxon>Chelicerata</taxon>
        <taxon>Arachnida</taxon>
        <taxon>Acari</taxon>
        <taxon>Parasitiformes</taxon>
        <taxon>Ixodida</taxon>
        <taxon>Ixodoidea</taxon>
        <taxon>Ixodidae</taxon>
        <taxon>Amblyomminae</taxon>
        <taxon>Amblyomma</taxon>
    </lineage>
</organism>
<dbReference type="EMBL" id="JARKHS020031391">
    <property type="protein sequence ID" value="KAK8761245.1"/>
    <property type="molecule type" value="Genomic_DNA"/>
</dbReference>
<gene>
    <name evidence="1" type="ORF">V5799_027484</name>
</gene>
<dbReference type="AlphaFoldDB" id="A0AAQ4DFK5"/>
<evidence type="ECO:0000313" key="1">
    <source>
        <dbReference type="EMBL" id="KAK8761245.1"/>
    </source>
</evidence>
<protein>
    <submittedName>
        <fullName evidence="1">Uncharacterized protein</fullName>
    </submittedName>
</protein>
<evidence type="ECO:0000313" key="2">
    <source>
        <dbReference type="Proteomes" id="UP001321473"/>
    </source>
</evidence>
<dbReference type="Proteomes" id="UP001321473">
    <property type="component" value="Unassembled WGS sequence"/>
</dbReference>
<name>A0AAQ4DFK5_AMBAM</name>
<keyword evidence="2" id="KW-1185">Reference proteome</keyword>
<sequence>MTLSTVTSVKWCESPLSYGYMFTSFKIVGRPAWRLRPSIVGRQDCEDLIDTLTAMSGWWCEQIVSHHIVSERSPDKEMLAELTENVRQVYLDFVDAWWPRDSIEDVKKEVTRVLQSFIDRTDGFIPPPVSTFVPNEIMMHPGVKIAYKDLITQEAVRLTNTSAPIALGPVLWEIVRLLYLLRASTGKWRGESDELSLIYWVGRLFTVCVCGLHARNYVVRYMTPRLKRADLATIEGSHPKPLRPRDFDEHVISKLTAHSDAPHVDMSIINALHKSIRLDARSLDGQARHDTFGLAGRTPQFSDAYYVSLCVNSVPVLSAPDLEDLLFSACIEPNVKSDTQLRLVRSAYDIIRSVSAAWKKTKSYADMNEDSAYDPTVHPSPYITVAHEATEVIEKSVFEYRRVQSVHAARAAVNLCEQSRYMLNTNTTTVVQGRDAVPNDWWACFLLFWSIYSSRLSPEFCKTYIGKTSVTALSMSNLRRAALANADTDKHHYSHVDPSSGKRAPVGMLAIRDFLTYAANAPSLRRHRCAEVALVTAITRSYTTDPTMDTMLVVLKAWLYAETGLTLCDFIYDRVNVFGIYNKR</sequence>
<accession>A0AAQ4DFK5</accession>